<accession>A0A017SZB2</accession>
<reference evidence="3 4" key="1">
    <citation type="submission" date="2013-05" db="EMBL/GenBank/DDBJ databases">
        <title>Genome assembly of Chondromyces apiculatus DSM 436.</title>
        <authorList>
            <person name="Sharma G."/>
            <person name="Khatri I."/>
            <person name="Kaur C."/>
            <person name="Mayilraj S."/>
            <person name="Subramanian S."/>
        </authorList>
    </citation>
    <scope>NUCLEOTIDE SEQUENCE [LARGE SCALE GENOMIC DNA]</scope>
    <source>
        <strain evidence="3 4">DSM 436</strain>
    </source>
</reference>
<dbReference type="AlphaFoldDB" id="A0A017SZB2"/>
<keyword evidence="2" id="KW-0732">Signal</keyword>
<dbReference type="Proteomes" id="UP000019678">
    <property type="component" value="Unassembled WGS sequence"/>
</dbReference>
<evidence type="ECO:0000313" key="3">
    <source>
        <dbReference type="EMBL" id="EYF01945.1"/>
    </source>
</evidence>
<feature type="signal peptide" evidence="2">
    <location>
        <begin position="1"/>
        <end position="24"/>
    </location>
</feature>
<evidence type="ECO:0000256" key="1">
    <source>
        <dbReference type="SAM" id="MobiDB-lite"/>
    </source>
</evidence>
<dbReference type="EMBL" id="ASRX01000068">
    <property type="protein sequence ID" value="EYF01945.1"/>
    <property type="molecule type" value="Genomic_DNA"/>
</dbReference>
<gene>
    <name evidence="3" type="ORF">CAP_7563</name>
</gene>
<dbReference type="OrthoDB" id="5517062at2"/>
<organism evidence="3 4">
    <name type="scientific">Chondromyces apiculatus DSM 436</name>
    <dbReference type="NCBI Taxonomy" id="1192034"/>
    <lineage>
        <taxon>Bacteria</taxon>
        <taxon>Pseudomonadati</taxon>
        <taxon>Myxococcota</taxon>
        <taxon>Polyangia</taxon>
        <taxon>Polyangiales</taxon>
        <taxon>Polyangiaceae</taxon>
        <taxon>Chondromyces</taxon>
    </lineage>
</organism>
<keyword evidence="4" id="KW-1185">Reference proteome</keyword>
<feature type="compositionally biased region" description="Gly residues" evidence="1">
    <location>
        <begin position="32"/>
        <end position="62"/>
    </location>
</feature>
<evidence type="ECO:0008006" key="5">
    <source>
        <dbReference type="Google" id="ProtNLM"/>
    </source>
</evidence>
<dbReference type="STRING" id="1192034.CAP_7563"/>
<evidence type="ECO:0000313" key="4">
    <source>
        <dbReference type="Proteomes" id="UP000019678"/>
    </source>
</evidence>
<feature type="region of interest" description="Disordered" evidence="1">
    <location>
        <begin position="27"/>
        <end position="62"/>
    </location>
</feature>
<evidence type="ECO:0000256" key="2">
    <source>
        <dbReference type="SAM" id="SignalP"/>
    </source>
</evidence>
<dbReference type="RefSeq" id="WP_052376476.1">
    <property type="nucleotide sequence ID" value="NZ_ASRX01000068.1"/>
</dbReference>
<proteinExistence type="predicted"/>
<feature type="chain" id="PRO_5001496795" description="Lipoprotein" evidence="2">
    <location>
        <begin position="25"/>
        <end position="285"/>
    </location>
</feature>
<protein>
    <recommendedName>
        <fullName evidence="5">Lipoprotein</fullName>
    </recommendedName>
</protein>
<comment type="caution">
    <text evidence="3">The sequence shown here is derived from an EMBL/GenBank/DDBJ whole genome shotgun (WGS) entry which is preliminary data.</text>
</comment>
<sequence length="285" mass="28814">MLHRTSLPVLTTLFALLLAAPACDGGDDGSSSNGGGGSGAGTNSGGGGSDTSSGGAGGAGGEGGGITAPACDTREITVAGCLLPPTISSEPIDVFSFQEPITVTAVRAAGASEPCHADEYYFYRVGSGRAEVIIEGTTESGADVMVGIDLPGFTESAVAVGDVLDVTFDVNRETTIFGGKISSLRIERSGQLVAAVGENDPVGLPLTEGETSCYRDTDLCGYEEHTITVEASGGEPVSIKNGETATVGDLEVTNDRYYRNYDTSGGCNFGLDVEYLIGATTAAVP</sequence>
<name>A0A017SZB2_9BACT</name>